<dbReference type="AlphaFoldDB" id="A0A3Q8XR75"/>
<dbReference type="Pfam" id="PF13480">
    <property type="entry name" value="Acetyltransf_6"/>
    <property type="match status" value="1"/>
</dbReference>
<dbReference type="EMBL" id="CP032509">
    <property type="protein sequence ID" value="AZN73401.1"/>
    <property type="molecule type" value="Genomic_DNA"/>
</dbReference>
<dbReference type="Proteomes" id="UP000268192">
    <property type="component" value="Chromosome"/>
</dbReference>
<protein>
    <submittedName>
        <fullName evidence="2">GNAT family N-acetyltransferase</fullName>
    </submittedName>
</protein>
<dbReference type="SUPFAM" id="SSF55729">
    <property type="entry name" value="Acyl-CoA N-acyltransferases (Nat)"/>
    <property type="match status" value="1"/>
</dbReference>
<sequence>MASNPFFEGDIGGQAATLIDALAETPITRPPPELAIDIGRPGRQMCVYPARAGYDLQTELDFLANRMIEPNVFFTGRFLAPAMPRLDDRQVRLLLIRDEAPGRSRLRMVMPFSIERPGFSVGPSIIRAWSHPFGPLGTPLVDAEGAAETLDNFLEALAGDDTQMPNVLVLPDMRIDGPAAELLRAVALARGLTVETTEAVDRPVLRSSEEPERYLRGAISGRHLKDMRRQWRHLAAQGTLVHKVARQPLDVRIGLEQFLALEASGWKGQRRSAMVSDRYRAAFAREAVTNQAENDNARIHVLEFDGRAIAVMVVFVIAGQAFTWKTAYDERFAASSPGKLLFWKLTEQHLDDPNIQMTDSCAVPDHPIASRLWEERERMATMIIGLDGKADRQVRQVARQLHLYRNTRNVARILRERVRALARRKSAAKN</sequence>
<proteinExistence type="predicted"/>
<dbReference type="RefSeq" id="WP_126012307.1">
    <property type="nucleotide sequence ID" value="NZ_CP032509.1"/>
</dbReference>
<evidence type="ECO:0000313" key="3">
    <source>
        <dbReference type="Proteomes" id="UP000268192"/>
    </source>
</evidence>
<dbReference type="OrthoDB" id="213519at2"/>
<accession>A0A3Q8XR75</accession>
<gene>
    <name evidence="2" type="ORF">D5400_20815</name>
</gene>
<keyword evidence="2" id="KW-0808">Transferase</keyword>
<evidence type="ECO:0000313" key="2">
    <source>
        <dbReference type="EMBL" id="AZN73401.1"/>
    </source>
</evidence>
<dbReference type="InterPro" id="IPR038740">
    <property type="entry name" value="BioF2-like_GNAT_dom"/>
</dbReference>
<dbReference type="Gene3D" id="3.40.630.30">
    <property type="match status" value="1"/>
</dbReference>
<name>A0A3Q8XR75_9HYPH</name>
<feature type="domain" description="BioF2-like acetyltransferase" evidence="1">
    <location>
        <begin position="222"/>
        <end position="349"/>
    </location>
</feature>
<organism evidence="2 3">
    <name type="scientific">Georhizobium profundi</name>
    <dbReference type="NCBI Taxonomy" id="2341112"/>
    <lineage>
        <taxon>Bacteria</taxon>
        <taxon>Pseudomonadati</taxon>
        <taxon>Pseudomonadota</taxon>
        <taxon>Alphaproteobacteria</taxon>
        <taxon>Hyphomicrobiales</taxon>
        <taxon>Rhizobiaceae</taxon>
        <taxon>Georhizobium</taxon>
    </lineage>
</organism>
<reference evidence="2 3" key="1">
    <citation type="submission" date="2018-09" db="EMBL/GenBank/DDBJ databases">
        <title>Marinorhizobium profundi gen. nov., sp. nov., isolated from a deep-sea sediment sample from the New Britain Trench and proposal of Marinorhizobiaceae fam. nov. in the order Rhizobiales of the class Alphaproteobacteria.</title>
        <authorList>
            <person name="Cao J."/>
        </authorList>
    </citation>
    <scope>NUCLEOTIDE SEQUENCE [LARGE SCALE GENOMIC DNA]</scope>
    <source>
        <strain evidence="2 3">WS11</strain>
    </source>
</reference>
<dbReference type="InterPro" id="IPR016181">
    <property type="entry name" value="Acyl_CoA_acyltransferase"/>
</dbReference>
<dbReference type="KEGG" id="abaw:D5400_20815"/>
<evidence type="ECO:0000259" key="1">
    <source>
        <dbReference type="Pfam" id="PF13480"/>
    </source>
</evidence>
<dbReference type="GO" id="GO:0016740">
    <property type="term" value="F:transferase activity"/>
    <property type="evidence" value="ECO:0007669"/>
    <property type="project" value="UniProtKB-KW"/>
</dbReference>
<keyword evidence="3" id="KW-1185">Reference proteome</keyword>